<feature type="transmembrane region" description="Helical" evidence="1">
    <location>
        <begin position="104"/>
        <end position="129"/>
    </location>
</feature>
<dbReference type="PANTHER" id="PTHR36708:SF1">
    <property type="entry name" value="SUCCINATE DEHYDROGENASE SUBUNIT 6, MITOCHONDRIAL"/>
    <property type="match status" value="1"/>
</dbReference>
<comment type="caution">
    <text evidence="2">The sequence shown here is derived from an EMBL/GenBank/DDBJ whole genome shotgun (WGS) entry which is preliminary data.</text>
</comment>
<keyword evidence="1" id="KW-1133">Transmembrane helix</keyword>
<sequence>MAESSDSSPLGFLWRHFEGVKEHWKSNFSFLDYYKKTLGRKEPLPKWTDADVEEFIASDPIYGPQLQAIRESRKYAVAGALLGGAHLGGVSLKYSKSPHGVLSWFSYTFEMIIGFVLATGFGALCGGVLGMEVAEHWKQLYKIDKQAANLRFLYWWEDKTLGRKPEKLMRVHSDSAVSFRIRIEKKPLTFVLRFRNK</sequence>
<reference evidence="2 3" key="1">
    <citation type="submission" date="2020-08" db="EMBL/GenBank/DDBJ databases">
        <title>Plant Genome Project.</title>
        <authorList>
            <person name="Zhang R.-G."/>
        </authorList>
    </citation>
    <scope>NUCLEOTIDE SEQUENCE [LARGE SCALE GENOMIC DNA]</scope>
    <source>
        <tissue evidence="2">Rhizome</tissue>
    </source>
</reference>
<organism evidence="2 3">
    <name type="scientific">Zingiber officinale</name>
    <name type="common">Ginger</name>
    <name type="synonym">Amomum zingiber</name>
    <dbReference type="NCBI Taxonomy" id="94328"/>
    <lineage>
        <taxon>Eukaryota</taxon>
        <taxon>Viridiplantae</taxon>
        <taxon>Streptophyta</taxon>
        <taxon>Embryophyta</taxon>
        <taxon>Tracheophyta</taxon>
        <taxon>Spermatophyta</taxon>
        <taxon>Magnoliopsida</taxon>
        <taxon>Liliopsida</taxon>
        <taxon>Zingiberales</taxon>
        <taxon>Zingiberaceae</taxon>
        <taxon>Zingiber</taxon>
    </lineage>
</organism>
<evidence type="ECO:0000313" key="2">
    <source>
        <dbReference type="EMBL" id="KAG6511965.1"/>
    </source>
</evidence>
<feature type="transmembrane region" description="Helical" evidence="1">
    <location>
        <begin position="75"/>
        <end position="92"/>
    </location>
</feature>
<dbReference type="PANTHER" id="PTHR36708">
    <property type="entry name" value="SUCCINATE DEHYDROGENASE SUBUNIT 6, MITOCHONDRIAL"/>
    <property type="match status" value="1"/>
</dbReference>
<dbReference type="Proteomes" id="UP000734854">
    <property type="component" value="Unassembled WGS sequence"/>
</dbReference>
<evidence type="ECO:0000256" key="1">
    <source>
        <dbReference type="SAM" id="Phobius"/>
    </source>
</evidence>
<keyword evidence="3" id="KW-1185">Reference proteome</keyword>
<keyword evidence="1" id="KW-0812">Transmembrane</keyword>
<keyword evidence="1" id="KW-0472">Membrane</keyword>
<gene>
    <name evidence="2" type="ORF">ZIOFF_030053</name>
</gene>
<dbReference type="AlphaFoldDB" id="A0A8J5H8U7"/>
<dbReference type="InterPro" id="IPR034574">
    <property type="entry name" value="SDH6"/>
</dbReference>
<evidence type="ECO:0000313" key="3">
    <source>
        <dbReference type="Proteomes" id="UP000734854"/>
    </source>
</evidence>
<dbReference type="EMBL" id="JACMSC010000008">
    <property type="protein sequence ID" value="KAG6511965.1"/>
    <property type="molecule type" value="Genomic_DNA"/>
</dbReference>
<accession>A0A8J5H8U7</accession>
<name>A0A8J5H8U7_ZINOF</name>
<dbReference type="GO" id="GO:0045273">
    <property type="term" value="C:respiratory chain complex II (succinate dehydrogenase)"/>
    <property type="evidence" value="ECO:0007669"/>
    <property type="project" value="InterPro"/>
</dbReference>
<protein>
    <submittedName>
        <fullName evidence="2">Uncharacterized protein</fullName>
    </submittedName>
</protein>
<proteinExistence type="predicted"/>